<dbReference type="CDD" id="cd03784">
    <property type="entry name" value="GT1_Gtf-like"/>
    <property type="match status" value="1"/>
</dbReference>
<comment type="function">
    <text evidence="7">Catalyzes the glucosylation at the O-5 position of anthocyanidin 3-glucosides to form anthocyanidin 3,5-di-O-glucosides using UDP-glucose as sugar donor. Anthocyanidin 3,5-di-O-glucosides are molecules that are responsible for pigmentation. Also acts on anthocyanidin 3-O-(6-O-malonylglucoside). Much less active with hydroxycinnamoylglucose derivatives. No activity in the absence of the 3-O-glucoside group.</text>
</comment>
<dbReference type="FunFam" id="3.40.50.2000:FF:000019">
    <property type="entry name" value="Glycosyltransferase"/>
    <property type="match status" value="1"/>
</dbReference>
<dbReference type="GO" id="GO:0080044">
    <property type="term" value="F:quercetin 7-O-glucosyltransferase activity"/>
    <property type="evidence" value="ECO:0007669"/>
    <property type="project" value="TreeGrafter"/>
</dbReference>
<evidence type="ECO:0000313" key="11">
    <source>
        <dbReference type="Proteomes" id="UP000834106"/>
    </source>
</evidence>
<comment type="catalytic activity">
    <reaction evidence="6">
        <text>an anthocyanidin 3-O-beta-D-glucoside + UDP-alpha-D-glucose = an anthocyanidin 3,5-di-O-beta-D-glucoside + UDP + 2 H(+)</text>
        <dbReference type="Rhea" id="RHEA:35423"/>
        <dbReference type="ChEBI" id="CHEBI:15378"/>
        <dbReference type="ChEBI" id="CHEBI:16307"/>
        <dbReference type="ChEBI" id="CHEBI:57503"/>
        <dbReference type="ChEBI" id="CHEBI:58223"/>
        <dbReference type="ChEBI" id="CHEBI:58885"/>
        <dbReference type="EC" id="2.4.1.298"/>
    </reaction>
</comment>
<dbReference type="Pfam" id="PF00201">
    <property type="entry name" value="UDPGT"/>
    <property type="match status" value="1"/>
</dbReference>
<keyword evidence="11" id="KW-1185">Reference proteome</keyword>
<dbReference type="FunFam" id="3.40.50.2000:FF:000057">
    <property type="entry name" value="Glycosyltransferase"/>
    <property type="match status" value="1"/>
</dbReference>
<evidence type="ECO:0000256" key="9">
    <source>
        <dbReference type="RuleBase" id="RU362057"/>
    </source>
</evidence>
<keyword evidence="3 8" id="KW-0328">Glycosyltransferase</keyword>
<dbReference type="Proteomes" id="UP000834106">
    <property type="component" value="Chromosome 7"/>
</dbReference>
<dbReference type="PANTHER" id="PTHR11926:SF1553">
    <property type="entry name" value="GLYCOSYLTRANSFERASE"/>
    <property type="match status" value="1"/>
</dbReference>
<organism evidence="10 11">
    <name type="scientific">Fraxinus pennsylvanica</name>
    <dbReference type="NCBI Taxonomy" id="56036"/>
    <lineage>
        <taxon>Eukaryota</taxon>
        <taxon>Viridiplantae</taxon>
        <taxon>Streptophyta</taxon>
        <taxon>Embryophyta</taxon>
        <taxon>Tracheophyta</taxon>
        <taxon>Spermatophyta</taxon>
        <taxon>Magnoliopsida</taxon>
        <taxon>eudicotyledons</taxon>
        <taxon>Gunneridae</taxon>
        <taxon>Pentapetalae</taxon>
        <taxon>asterids</taxon>
        <taxon>lamiids</taxon>
        <taxon>Lamiales</taxon>
        <taxon>Oleaceae</taxon>
        <taxon>Oleeae</taxon>
        <taxon>Fraxinus</taxon>
    </lineage>
</organism>
<protein>
    <recommendedName>
        <fullName evidence="9">Glycosyltransferase</fullName>
        <ecNumber evidence="9">2.4.1.-</ecNumber>
    </recommendedName>
</protein>
<dbReference type="PANTHER" id="PTHR11926">
    <property type="entry name" value="GLUCOSYL/GLUCURONOSYL TRANSFERASES"/>
    <property type="match status" value="1"/>
</dbReference>
<dbReference type="InterPro" id="IPR035595">
    <property type="entry name" value="UDP_glycos_trans_CS"/>
</dbReference>
<name>A0AAD1Z7L9_9LAMI</name>
<dbReference type="EMBL" id="OU503042">
    <property type="protein sequence ID" value="CAI9764438.1"/>
    <property type="molecule type" value="Genomic_DNA"/>
</dbReference>
<accession>A0AAD1Z7L9</accession>
<evidence type="ECO:0000256" key="3">
    <source>
        <dbReference type="ARBA" id="ARBA00022676"/>
    </source>
</evidence>
<evidence type="ECO:0000256" key="6">
    <source>
        <dbReference type="ARBA" id="ARBA00050360"/>
    </source>
</evidence>
<reference evidence="10" key="1">
    <citation type="submission" date="2023-05" db="EMBL/GenBank/DDBJ databases">
        <authorList>
            <person name="Huff M."/>
        </authorList>
    </citation>
    <scope>NUCLEOTIDE SEQUENCE</scope>
</reference>
<dbReference type="InterPro" id="IPR002213">
    <property type="entry name" value="UDP_glucos_trans"/>
</dbReference>
<dbReference type="EC" id="2.4.1.-" evidence="9"/>
<sequence length="458" mass="51764">MEKGKRDYYAHCLILPYPIQGHINPMLQFAKRLRHRRIKITLAVTKFLFGTMQEFPDFVSIETISDGFDEGGRAQAGSFEEYFETFSRVGAETLMELLEKLKNLDCAVDCIIFDPFLSWGFDVAKKSGLLGALFFTQSCAVDNIYYHVYKGELKLPLSDDEIIIPGLPPLEPKDTPSVIYIPGSHPTALKMLVNQVEHLGEADWTFVNSFYELEQEVIDSMAKFSLLKTIGPTIPSMYIDKQLQDDKEYGLSIFKPNTDACKKWLEEREPCSVIYVSFGSLYEVGPEQMEELAKGLKASNKYFLWVVRASEESKLPKNYAEESSEKGLIVSWCPQLEVLAHDALGCFITHCGWNSTLEALSLGVPMVAMPCWTDQSTNAKFVNDVWKTGIRTRPDEKGIVRDTEIVRCLDLVMDKEEGKEIRTNAIKWKKMAREAVDKGGSSDTNIDEFASALMNPSI</sequence>
<dbReference type="Gene3D" id="3.40.50.2000">
    <property type="entry name" value="Glycogen Phosphorylase B"/>
    <property type="match status" value="2"/>
</dbReference>
<evidence type="ECO:0000256" key="4">
    <source>
        <dbReference type="ARBA" id="ARBA00022679"/>
    </source>
</evidence>
<proteinExistence type="inferred from homology"/>
<comment type="pathway">
    <text evidence="1">Pigment biosynthesis; anthocyanin biosynthesis.</text>
</comment>
<gene>
    <name evidence="10" type="ORF">FPE_LOCUS11868</name>
</gene>
<evidence type="ECO:0000256" key="2">
    <source>
        <dbReference type="ARBA" id="ARBA00009995"/>
    </source>
</evidence>
<dbReference type="AlphaFoldDB" id="A0AAD1Z7L9"/>
<evidence type="ECO:0000256" key="5">
    <source>
        <dbReference type="ARBA" id="ARBA00022729"/>
    </source>
</evidence>
<evidence type="ECO:0000256" key="7">
    <source>
        <dbReference type="ARBA" id="ARBA00056922"/>
    </source>
</evidence>
<dbReference type="GO" id="GO:0080043">
    <property type="term" value="F:quercetin 3-O-glucosyltransferase activity"/>
    <property type="evidence" value="ECO:0007669"/>
    <property type="project" value="TreeGrafter"/>
</dbReference>
<evidence type="ECO:0000256" key="1">
    <source>
        <dbReference type="ARBA" id="ARBA00004935"/>
    </source>
</evidence>
<keyword evidence="4 8" id="KW-0808">Transferase</keyword>
<keyword evidence="5" id="KW-0732">Signal</keyword>
<dbReference type="PROSITE" id="PS00375">
    <property type="entry name" value="UDPGT"/>
    <property type="match status" value="1"/>
</dbReference>
<evidence type="ECO:0000313" key="10">
    <source>
        <dbReference type="EMBL" id="CAI9764438.1"/>
    </source>
</evidence>
<evidence type="ECO:0000256" key="8">
    <source>
        <dbReference type="RuleBase" id="RU003718"/>
    </source>
</evidence>
<comment type="similarity">
    <text evidence="2 8">Belongs to the UDP-glycosyltransferase family.</text>
</comment>
<dbReference type="SUPFAM" id="SSF53756">
    <property type="entry name" value="UDP-Glycosyltransferase/glycogen phosphorylase"/>
    <property type="match status" value="1"/>
</dbReference>
<dbReference type="GO" id="GO:0102816">
    <property type="term" value="F:UDP-D-glucose:delphinidin 3-O-glucosyl-5-O-caffeoylglucoside -O-beta-D-glucosyltransferase activity"/>
    <property type="evidence" value="ECO:0007669"/>
    <property type="project" value="UniProtKB-EC"/>
</dbReference>